<accession>A0ACC0WTS4</accession>
<dbReference type="Proteomes" id="UP001163321">
    <property type="component" value="Chromosome 1"/>
</dbReference>
<reference evidence="1 2" key="1">
    <citation type="journal article" date="2022" name="bioRxiv">
        <title>The genome of the oomycete Peronosclerospora sorghi, a cosmopolitan pathogen of maize and sorghum, is inflated with dispersed pseudogenes.</title>
        <authorList>
            <person name="Fletcher K."/>
            <person name="Martin F."/>
            <person name="Isakeit T."/>
            <person name="Cavanaugh K."/>
            <person name="Magill C."/>
            <person name="Michelmore R."/>
        </authorList>
    </citation>
    <scope>NUCLEOTIDE SEQUENCE [LARGE SCALE GENOMIC DNA]</scope>
    <source>
        <strain evidence="1">P6</strain>
    </source>
</reference>
<sequence length="184" mass="20429">MSGIYDPTKQPVDHVGFGTVNDESGKRFKTRSGEVVRLVQLLDEAKVRMKARLVERIEAGLTSLPMDQIDAAAENIGYGAVKYFDLRQSPTSNYIFSFDRMLYTNAALVAEQLKDGDVLKPKHPTEQALAIELLQLHDAIGAAIPVRIRAGVVVYWKASALLSRLKVTLIRAGNKIINGFQNFR</sequence>
<proteinExistence type="predicted"/>
<protein>
    <submittedName>
        <fullName evidence="1">Uncharacterized protein</fullName>
    </submittedName>
</protein>
<organism evidence="1 2">
    <name type="scientific">Peronosclerospora sorghi</name>
    <dbReference type="NCBI Taxonomy" id="230839"/>
    <lineage>
        <taxon>Eukaryota</taxon>
        <taxon>Sar</taxon>
        <taxon>Stramenopiles</taxon>
        <taxon>Oomycota</taxon>
        <taxon>Peronosporomycetes</taxon>
        <taxon>Peronosporales</taxon>
        <taxon>Peronosporaceae</taxon>
        <taxon>Peronosclerospora</taxon>
    </lineage>
</organism>
<dbReference type="EMBL" id="CM047580">
    <property type="protein sequence ID" value="KAI9921361.1"/>
    <property type="molecule type" value="Genomic_DNA"/>
</dbReference>
<evidence type="ECO:0000313" key="2">
    <source>
        <dbReference type="Proteomes" id="UP001163321"/>
    </source>
</evidence>
<keyword evidence="2" id="KW-1185">Reference proteome</keyword>
<comment type="caution">
    <text evidence="1">The sequence shown here is derived from an EMBL/GenBank/DDBJ whole genome shotgun (WGS) entry which is preliminary data.</text>
</comment>
<evidence type="ECO:0000313" key="1">
    <source>
        <dbReference type="EMBL" id="KAI9921361.1"/>
    </source>
</evidence>
<name>A0ACC0WTS4_9STRA</name>
<gene>
    <name evidence="1" type="ORF">PsorP6_001327</name>
</gene>